<name>A0A1I1D1M9_BREAD</name>
<dbReference type="STRING" id="34097.SAMN02745150_00216"/>
<sequence length="115" mass="13342">MICDIAYYIQSDYIVTMQHTSLTLTAETLDKAIRYTLDGDWDTFIPAYSEWLNRQYLPPYYVKTSTFVISRKEIITKKGRIGSKVSIFEVPKNEAVDIDSFQDWAADKRILACDL</sequence>
<evidence type="ECO:0000313" key="1">
    <source>
        <dbReference type="EMBL" id="SFB68821.1"/>
    </source>
</evidence>
<dbReference type="Proteomes" id="UP000240042">
    <property type="component" value="Unassembled WGS sequence"/>
</dbReference>
<keyword evidence="2" id="KW-1185">Reference proteome</keyword>
<protein>
    <submittedName>
        <fullName evidence="1">Uncharacterized protein</fullName>
    </submittedName>
</protein>
<accession>A0A1I1D1M9</accession>
<dbReference type="InterPro" id="IPR029044">
    <property type="entry name" value="Nucleotide-diphossugar_trans"/>
</dbReference>
<dbReference type="Gene3D" id="3.90.550.10">
    <property type="entry name" value="Spore Coat Polysaccharide Biosynthesis Protein SpsA, Chain A"/>
    <property type="match status" value="1"/>
</dbReference>
<dbReference type="AlphaFoldDB" id="A0A1I1D1M9"/>
<evidence type="ECO:0000313" key="2">
    <source>
        <dbReference type="Proteomes" id="UP000240042"/>
    </source>
</evidence>
<organism evidence="1 2">
    <name type="scientific">Brevinema andersonii</name>
    <dbReference type="NCBI Taxonomy" id="34097"/>
    <lineage>
        <taxon>Bacteria</taxon>
        <taxon>Pseudomonadati</taxon>
        <taxon>Spirochaetota</taxon>
        <taxon>Spirochaetia</taxon>
        <taxon>Brevinematales</taxon>
        <taxon>Brevinemataceae</taxon>
        <taxon>Brevinema</taxon>
    </lineage>
</organism>
<proteinExistence type="predicted"/>
<dbReference type="EMBL" id="FOKY01000001">
    <property type="protein sequence ID" value="SFB68821.1"/>
    <property type="molecule type" value="Genomic_DNA"/>
</dbReference>
<reference evidence="2" key="1">
    <citation type="submission" date="2016-10" db="EMBL/GenBank/DDBJ databases">
        <authorList>
            <person name="Varghese N."/>
            <person name="Submissions S."/>
        </authorList>
    </citation>
    <scope>NUCLEOTIDE SEQUENCE [LARGE SCALE GENOMIC DNA]</scope>
    <source>
        <strain evidence="2">ATCC 43811</strain>
    </source>
</reference>
<gene>
    <name evidence="1" type="ORF">SAMN02745150_00216</name>
</gene>
<dbReference type="SUPFAM" id="SSF53448">
    <property type="entry name" value="Nucleotide-diphospho-sugar transferases"/>
    <property type="match status" value="1"/>
</dbReference>